<evidence type="ECO:0000313" key="2">
    <source>
        <dbReference type="Proteomes" id="UP000735302"/>
    </source>
</evidence>
<comment type="caution">
    <text evidence="1">The sequence shown here is derived from an EMBL/GenBank/DDBJ whole genome shotgun (WGS) entry which is preliminary data.</text>
</comment>
<name>A0AAV3YJK6_9GAST</name>
<gene>
    <name evidence="1" type="ORF">PoB_000977500</name>
</gene>
<proteinExistence type="predicted"/>
<reference evidence="1 2" key="1">
    <citation type="journal article" date="2021" name="Elife">
        <title>Chloroplast acquisition without the gene transfer in kleptoplastic sea slugs, Plakobranchus ocellatus.</title>
        <authorList>
            <person name="Maeda T."/>
            <person name="Takahashi S."/>
            <person name="Yoshida T."/>
            <person name="Shimamura S."/>
            <person name="Takaki Y."/>
            <person name="Nagai Y."/>
            <person name="Toyoda A."/>
            <person name="Suzuki Y."/>
            <person name="Arimoto A."/>
            <person name="Ishii H."/>
            <person name="Satoh N."/>
            <person name="Nishiyama T."/>
            <person name="Hasebe M."/>
            <person name="Maruyama T."/>
            <person name="Minagawa J."/>
            <person name="Obokata J."/>
            <person name="Shigenobu S."/>
        </authorList>
    </citation>
    <scope>NUCLEOTIDE SEQUENCE [LARGE SCALE GENOMIC DNA]</scope>
</reference>
<accession>A0AAV3YJK6</accession>
<sequence length="148" mass="16948">MMRSERVYSIYRKLKILCQGVKNSFLDYIDSHHVLITLNSNTRKDRLRRSAHACLLATLAIFSSETRHLGDSEIQWVSLVYAEAKKAPESVYMGSYQNCVMVQGAVQAAFVTMINKFVGNLVDLEAQDQAAVRSFPIIIFFIFTQYRE</sequence>
<dbReference type="Proteomes" id="UP000735302">
    <property type="component" value="Unassembled WGS sequence"/>
</dbReference>
<keyword evidence="2" id="KW-1185">Reference proteome</keyword>
<dbReference type="EMBL" id="BLXT01001120">
    <property type="protein sequence ID" value="GFN83269.1"/>
    <property type="molecule type" value="Genomic_DNA"/>
</dbReference>
<evidence type="ECO:0000313" key="1">
    <source>
        <dbReference type="EMBL" id="GFN83269.1"/>
    </source>
</evidence>
<organism evidence="1 2">
    <name type="scientific">Plakobranchus ocellatus</name>
    <dbReference type="NCBI Taxonomy" id="259542"/>
    <lineage>
        <taxon>Eukaryota</taxon>
        <taxon>Metazoa</taxon>
        <taxon>Spiralia</taxon>
        <taxon>Lophotrochozoa</taxon>
        <taxon>Mollusca</taxon>
        <taxon>Gastropoda</taxon>
        <taxon>Heterobranchia</taxon>
        <taxon>Euthyneura</taxon>
        <taxon>Panpulmonata</taxon>
        <taxon>Sacoglossa</taxon>
        <taxon>Placobranchoidea</taxon>
        <taxon>Plakobranchidae</taxon>
        <taxon>Plakobranchus</taxon>
    </lineage>
</organism>
<protein>
    <submittedName>
        <fullName evidence="1">Uncharacterized protein</fullName>
    </submittedName>
</protein>
<dbReference type="AlphaFoldDB" id="A0AAV3YJK6"/>